<accession>A0ABD6DSS5</accession>
<evidence type="ECO:0000313" key="6">
    <source>
        <dbReference type="Proteomes" id="UP001597092"/>
    </source>
</evidence>
<gene>
    <name evidence="5" type="ORF">ACFSAS_01190</name>
</gene>
<sequence>MSHALADAAGIDVRRGVQFATPAEGSLRLDLYRPASSVDRDAESGPRRAAAVLVPGNGWRGVERGSMARYALDLAERGYVCVVPEYRGSDAAAFPAALRDLKAAVRWVRAASQQIGVDPARIGAFGHDAGAHLAVLAALTAGVEQFAPHPDSVDADVASASDALSAVVAVAGTYVLEHQPETGDLVAFLGGDRESNPDAWTRASPSTYLGADGVTRERSVDEGGRRGSTGGVTRGSSSDTAPPILLLHGEDDPVVPAMASELFHDLLEEHDVPADCVVAADAGHDVHESQRAFTLGWTEGFLDRHLR</sequence>
<dbReference type="Pfam" id="PF20434">
    <property type="entry name" value="BD-FAE"/>
    <property type="match status" value="1"/>
</dbReference>
<dbReference type="InterPro" id="IPR050300">
    <property type="entry name" value="GDXG_lipolytic_enzyme"/>
</dbReference>
<keyword evidence="1 5" id="KW-0378">Hydrolase</keyword>
<dbReference type="PANTHER" id="PTHR48081">
    <property type="entry name" value="AB HYDROLASE SUPERFAMILY PROTEIN C4A8.06C"/>
    <property type="match status" value="1"/>
</dbReference>
<name>A0ABD6DSS5_9EURY</name>
<feature type="region of interest" description="Disordered" evidence="2">
    <location>
        <begin position="215"/>
        <end position="241"/>
    </location>
</feature>
<feature type="domain" description="BD-FAE-like" evidence="4">
    <location>
        <begin position="48"/>
        <end position="211"/>
    </location>
</feature>
<dbReference type="AlphaFoldDB" id="A0ABD6DSS5"/>
<dbReference type="EMBL" id="JBHUDP010000001">
    <property type="protein sequence ID" value="MFD1684221.1"/>
    <property type="molecule type" value="Genomic_DNA"/>
</dbReference>
<dbReference type="RefSeq" id="WP_256308286.1">
    <property type="nucleotide sequence ID" value="NZ_JANHAW010000002.1"/>
</dbReference>
<dbReference type="SUPFAM" id="SSF53474">
    <property type="entry name" value="alpha/beta-Hydrolases"/>
    <property type="match status" value="1"/>
</dbReference>
<dbReference type="InterPro" id="IPR001375">
    <property type="entry name" value="Peptidase_S9_cat"/>
</dbReference>
<reference evidence="5 6" key="1">
    <citation type="journal article" date="2019" name="Int. J. Syst. Evol. Microbiol.">
        <title>The Global Catalogue of Microorganisms (GCM) 10K type strain sequencing project: providing services to taxonomists for standard genome sequencing and annotation.</title>
        <authorList>
            <consortium name="The Broad Institute Genomics Platform"/>
            <consortium name="The Broad Institute Genome Sequencing Center for Infectious Disease"/>
            <person name="Wu L."/>
            <person name="Ma J."/>
        </authorList>
    </citation>
    <scope>NUCLEOTIDE SEQUENCE [LARGE SCALE GENOMIC DNA]</scope>
    <source>
        <strain evidence="5 6">CGMCC 1.10387</strain>
    </source>
</reference>
<evidence type="ECO:0000259" key="3">
    <source>
        <dbReference type="Pfam" id="PF00326"/>
    </source>
</evidence>
<dbReference type="InterPro" id="IPR049492">
    <property type="entry name" value="BD-FAE-like_dom"/>
</dbReference>
<proteinExistence type="predicted"/>
<organism evidence="5 6">
    <name type="scientific">Halobellus litoreus</name>
    <dbReference type="NCBI Taxonomy" id="755310"/>
    <lineage>
        <taxon>Archaea</taxon>
        <taxon>Methanobacteriati</taxon>
        <taxon>Methanobacteriota</taxon>
        <taxon>Stenosarchaea group</taxon>
        <taxon>Halobacteria</taxon>
        <taxon>Halobacteriales</taxon>
        <taxon>Haloferacaceae</taxon>
        <taxon>Halobellus</taxon>
    </lineage>
</organism>
<feature type="domain" description="Peptidase S9 prolyl oligopeptidase catalytic" evidence="3">
    <location>
        <begin position="240"/>
        <end position="290"/>
    </location>
</feature>
<dbReference type="Gene3D" id="3.40.50.1820">
    <property type="entry name" value="alpha/beta hydrolase"/>
    <property type="match status" value="1"/>
</dbReference>
<dbReference type="GO" id="GO:0016787">
    <property type="term" value="F:hydrolase activity"/>
    <property type="evidence" value="ECO:0007669"/>
    <property type="project" value="UniProtKB-KW"/>
</dbReference>
<evidence type="ECO:0000259" key="4">
    <source>
        <dbReference type="Pfam" id="PF20434"/>
    </source>
</evidence>
<evidence type="ECO:0000256" key="2">
    <source>
        <dbReference type="SAM" id="MobiDB-lite"/>
    </source>
</evidence>
<keyword evidence="6" id="KW-1185">Reference proteome</keyword>
<evidence type="ECO:0000256" key="1">
    <source>
        <dbReference type="ARBA" id="ARBA00022801"/>
    </source>
</evidence>
<comment type="caution">
    <text evidence="5">The sequence shown here is derived from an EMBL/GenBank/DDBJ whole genome shotgun (WGS) entry which is preliminary data.</text>
</comment>
<dbReference type="InterPro" id="IPR029058">
    <property type="entry name" value="AB_hydrolase_fold"/>
</dbReference>
<evidence type="ECO:0000313" key="5">
    <source>
        <dbReference type="EMBL" id="MFD1684221.1"/>
    </source>
</evidence>
<dbReference type="Pfam" id="PF00326">
    <property type="entry name" value="Peptidase_S9"/>
    <property type="match status" value="1"/>
</dbReference>
<protein>
    <submittedName>
        <fullName evidence="5">Alpha/beta fold hydrolase</fullName>
    </submittedName>
</protein>
<feature type="compositionally biased region" description="Basic and acidic residues" evidence="2">
    <location>
        <begin position="215"/>
        <end position="225"/>
    </location>
</feature>
<dbReference type="Proteomes" id="UP001597092">
    <property type="component" value="Unassembled WGS sequence"/>
</dbReference>